<dbReference type="EMBL" id="PXXU01000031">
    <property type="protein sequence ID" value="PSJ16949.1"/>
    <property type="molecule type" value="Genomic_DNA"/>
</dbReference>
<gene>
    <name evidence="1" type="ORF">C7H79_10635</name>
</gene>
<evidence type="ECO:0000313" key="1">
    <source>
        <dbReference type="EMBL" id="PSJ16949.1"/>
    </source>
</evidence>
<keyword evidence="2" id="KW-1185">Reference proteome</keyword>
<comment type="caution">
    <text evidence="1">The sequence shown here is derived from an EMBL/GenBank/DDBJ whole genome shotgun (WGS) entry which is preliminary data.</text>
</comment>
<proteinExistence type="predicted"/>
<dbReference type="Proteomes" id="UP000241912">
    <property type="component" value="Unassembled WGS sequence"/>
</dbReference>
<protein>
    <submittedName>
        <fullName evidence="1">Uncharacterized protein</fullName>
    </submittedName>
</protein>
<dbReference type="AlphaFoldDB" id="A0A2P7NU34"/>
<sequence>MEGTFEFIPDELLGGTPGDMGVFEFAPVGSFGLTKAGLWRFTLAGSLELEFDCNFCSESVSEDLLCSCED</sequence>
<organism evidence="1 2">
    <name type="scientific">Nitrosomonas supralitoralis</name>
    <dbReference type="NCBI Taxonomy" id="2116706"/>
    <lineage>
        <taxon>Bacteria</taxon>
        <taxon>Pseudomonadati</taxon>
        <taxon>Pseudomonadota</taxon>
        <taxon>Betaproteobacteria</taxon>
        <taxon>Nitrosomonadales</taxon>
        <taxon>Nitrosomonadaceae</taxon>
        <taxon>Nitrosomonas</taxon>
    </lineage>
</organism>
<accession>A0A2P7NU34</accession>
<reference evidence="1 2" key="1">
    <citation type="submission" date="2018-03" db="EMBL/GenBank/DDBJ databases">
        <title>Draft genome of Nitrosomonas supralitoralis APG5.</title>
        <authorList>
            <person name="Urakawa H."/>
            <person name="Lopez J.V."/>
        </authorList>
    </citation>
    <scope>NUCLEOTIDE SEQUENCE [LARGE SCALE GENOMIC DNA]</scope>
    <source>
        <strain evidence="1 2">APG5</strain>
    </source>
</reference>
<name>A0A2P7NU34_9PROT</name>
<evidence type="ECO:0000313" key="2">
    <source>
        <dbReference type="Proteomes" id="UP000241912"/>
    </source>
</evidence>